<proteinExistence type="predicted"/>
<protein>
    <recommendedName>
        <fullName evidence="3">DUF4369 domain-containing protein</fullName>
    </recommendedName>
</protein>
<reference evidence="2" key="1">
    <citation type="submission" date="2016-11" db="EMBL/GenBank/DDBJ databases">
        <authorList>
            <person name="Varghese N."/>
            <person name="Submissions S."/>
        </authorList>
    </citation>
    <scope>NUCLEOTIDE SEQUENCE [LARGE SCALE GENOMIC DNA]</scope>
    <source>
        <strain evidence="2">DSM 16478</strain>
    </source>
</reference>
<dbReference type="PROSITE" id="PS51257">
    <property type="entry name" value="PROKAR_LIPOPROTEIN"/>
    <property type="match status" value="1"/>
</dbReference>
<organism evidence="1 2">
    <name type="scientific">Maribacter aquivivus</name>
    <dbReference type="NCBI Taxonomy" id="228958"/>
    <lineage>
        <taxon>Bacteria</taxon>
        <taxon>Pseudomonadati</taxon>
        <taxon>Bacteroidota</taxon>
        <taxon>Flavobacteriia</taxon>
        <taxon>Flavobacteriales</taxon>
        <taxon>Flavobacteriaceae</taxon>
        <taxon>Maribacter</taxon>
    </lineage>
</organism>
<evidence type="ECO:0000313" key="1">
    <source>
        <dbReference type="EMBL" id="SHJ42510.1"/>
    </source>
</evidence>
<keyword evidence="2" id="KW-1185">Reference proteome</keyword>
<evidence type="ECO:0000313" key="2">
    <source>
        <dbReference type="Proteomes" id="UP000184314"/>
    </source>
</evidence>
<name>A0A1M6J780_9FLAO</name>
<gene>
    <name evidence="1" type="ORF">SAMN04488007_0293</name>
</gene>
<dbReference type="RefSeq" id="WP_073240590.1">
    <property type="nucleotide sequence ID" value="NZ_FQZX01000001.1"/>
</dbReference>
<accession>A0A1M6J780</accession>
<evidence type="ECO:0008006" key="3">
    <source>
        <dbReference type="Google" id="ProtNLM"/>
    </source>
</evidence>
<dbReference type="EMBL" id="FQZX01000001">
    <property type="protein sequence ID" value="SHJ42510.1"/>
    <property type="molecule type" value="Genomic_DNA"/>
</dbReference>
<dbReference type="AlphaFoldDB" id="A0A1M6J780"/>
<dbReference type="Proteomes" id="UP000184314">
    <property type="component" value="Unassembled WGS sequence"/>
</dbReference>
<sequence length="116" mass="13905">MFGNRFLNRLTFTILLLLSILLASCFQSEKEFIEEYRKELKPIEIQGLIIATRKNNKGRFRFLITQNMDTTTIFYTGVLYPSKKFHVGDSIFKPKNQMKFTVKRKDSIFEYEERKY</sequence>